<dbReference type="Pfam" id="PF01554">
    <property type="entry name" value="MatE"/>
    <property type="match status" value="2"/>
</dbReference>
<evidence type="ECO:0000256" key="2">
    <source>
        <dbReference type="ARBA" id="ARBA00022448"/>
    </source>
</evidence>
<comment type="caution">
    <text evidence="8">The sequence shown here is derived from an EMBL/GenBank/DDBJ whole genome shotgun (WGS) entry which is preliminary data.</text>
</comment>
<feature type="transmembrane region" description="Helical" evidence="7">
    <location>
        <begin position="422"/>
        <end position="444"/>
    </location>
</feature>
<dbReference type="GO" id="GO:0015297">
    <property type="term" value="F:antiporter activity"/>
    <property type="evidence" value="ECO:0007669"/>
    <property type="project" value="InterPro"/>
</dbReference>
<evidence type="ECO:0000256" key="1">
    <source>
        <dbReference type="ARBA" id="ARBA00004651"/>
    </source>
</evidence>
<sequence>MEQARNSIKSMTEGSPLRLLIRFALPLMLGNILQQLYVVVDTAIVGQGLGVTALASVGAADWLNWLVSGIAQGFTQGFGVLVAIHFGAKDFGQLQKAVSGALLLSILLAIALSIASQATLLPTLTAMSTPADVLPGAVLYVRTLYCGIPFTVAFNLCAAILRALGDSKTPLWAMAIASVVNIVLDSVFVFLFHWGIAGAAGATVFAQGLSAAFCLWRMRRIPYLRPVRLQLRKEGALFARLMRLGLPVAFQNVIIAVGGLIVQSAVNGYGMLFIAGFTATNKLYALLEIAAISLGYAISTFVGQNIGAKQYLRVRRGVHTGLVVGLGVSVVISVLMLTLGRFLVPLFISGTPEEVASATQTALAYLNTMSAFLSVLYVLYVYRSALQGMGNTLIPMVSGIAEFALRVAVVWTLPAIFGPNSIFFAEIAAWAGAAAILLSAYYVCVRALPHADAPLA</sequence>
<reference evidence="8" key="2">
    <citation type="journal article" date="2021" name="PeerJ">
        <title>Extensive microbial diversity within the chicken gut microbiome revealed by metagenomics and culture.</title>
        <authorList>
            <person name="Gilroy R."/>
            <person name="Ravi A."/>
            <person name="Getino M."/>
            <person name="Pursley I."/>
            <person name="Horton D.L."/>
            <person name="Alikhan N.F."/>
            <person name="Baker D."/>
            <person name="Gharbi K."/>
            <person name="Hall N."/>
            <person name="Watson M."/>
            <person name="Adriaenssens E.M."/>
            <person name="Foster-Nyarko E."/>
            <person name="Jarju S."/>
            <person name="Secka A."/>
            <person name="Antonio M."/>
            <person name="Oren A."/>
            <person name="Chaudhuri R.R."/>
            <person name="La Ragione R."/>
            <person name="Hildebrand F."/>
            <person name="Pallen M.J."/>
        </authorList>
    </citation>
    <scope>NUCLEOTIDE SEQUENCE</scope>
    <source>
        <strain evidence="8">CHK183-6373</strain>
    </source>
</reference>
<evidence type="ECO:0000313" key="9">
    <source>
        <dbReference type="Proteomes" id="UP000886884"/>
    </source>
</evidence>
<evidence type="ECO:0000256" key="3">
    <source>
        <dbReference type="ARBA" id="ARBA00022475"/>
    </source>
</evidence>
<dbReference type="PANTHER" id="PTHR43549">
    <property type="entry name" value="MULTIDRUG RESISTANCE PROTEIN YPNP-RELATED"/>
    <property type="match status" value="1"/>
</dbReference>
<keyword evidence="2" id="KW-0813">Transport</keyword>
<protein>
    <submittedName>
        <fullName evidence="8">MATE family efflux transporter</fullName>
    </submittedName>
</protein>
<feature type="transmembrane region" description="Helical" evidence="7">
    <location>
        <begin position="171"/>
        <end position="190"/>
    </location>
</feature>
<dbReference type="AlphaFoldDB" id="A0A9D1TE68"/>
<reference evidence="8" key="1">
    <citation type="submission" date="2020-10" db="EMBL/GenBank/DDBJ databases">
        <authorList>
            <person name="Gilroy R."/>
        </authorList>
    </citation>
    <scope>NUCLEOTIDE SEQUENCE</scope>
    <source>
        <strain evidence="8">CHK183-6373</strain>
    </source>
</reference>
<feature type="transmembrane region" description="Helical" evidence="7">
    <location>
        <begin position="140"/>
        <end position="164"/>
    </location>
</feature>
<dbReference type="InterPro" id="IPR048279">
    <property type="entry name" value="MdtK-like"/>
</dbReference>
<dbReference type="GO" id="GO:0042910">
    <property type="term" value="F:xenobiotic transmembrane transporter activity"/>
    <property type="evidence" value="ECO:0007669"/>
    <property type="project" value="InterPro"/>
</dbReference>
<evidence type="ECO:0000256" key="4">
    <source>
        <dbReference type="ARBA" id="ARBA00022692"/>
    </source>
</evidence>
<evidence type="ECO:0000256" key="7">
    <source>
        <dbReference type="SAM" id="Phobius"/>
    </source>
</evidence>
<gene>
    <name evidence="8" type="ORF">IAA64_11410</name>
</gene>
<feature type="transmembrane region" description="Helical" evidence="7">
    <location>
        <begin position="237"/>
        <end position="263"/>
    </location>
</feature>
<organism evidence="8 9">
    <name type="scientific">Candidatus Ornithocaccomicrobium faecavium</name>
    <dbReference type="NCBI Taxonomy" id="2840890"/>
    <lineage>
        <taxon>Bacteria</taxon>
        <taxon>Bacillati</taxon>
        <taxon>Bacillota</taxon>
        <taxon>Clostridia</taxon>
        <taxon>Candidatus Ornithocaccomicrobium</taxon>
    </lineage>
</organism>
<dbReference type="InterPro" id="IPR052031">
    <property type="entry name" value="Membrane_Transporter-Flippase"/>
</dbReference>
<keyword evidence="4 7" id="KW-0812">Transmembrane</keyword>
<accession>A0A9D1TE68</accession>
<feature type="transmembrane region" description="Helical" evidence="7">
    <location>
        <begin position="196"/>
        <end position="216"/>
    </location>
</feature>
<dbReference type="EMBL" id="DVOT01000209">
    <property type="protein sequence ID" value="HIV28572.1"/>
    <property type="molecule type" value="Genomic_DNA"/>
</dbReference>
<dbReference type="GO" id="GO:0005886">
    <property type="term" value="C:plasma membrane"/>
    <property type="evidence" value="ECO:0007669"/>
    <property type="project" value="UniProtKB-SubCell"/>
</dbReference>
<feature type="transmembrane region" description="Helical" evidence="7">
    <location>
        <begin position="364"/>
        <end position="382"/>
    </location>
</feature>
<feature type="transmembrane region" description="Helical" evidence="7">
    <location>
        <begin position="322"/>
        <end position="344"/>
    </location>
</feature>
<name>A0A9D1TE68_9FIRM</name>
<dbReference type="CDD" id="cd13138">
    <property type="entry name" value="MATE_yoeA_like"/>
    <property type="match status" value="1"/>
</dbReference>
<keyword evidence="6 7" id="KW-0472">Membrane</keyword>
<dbReference type="NCBIfam" id="TIGR00797">
    <property type="entry name" value="matE"/>
    <property type="match status" value="1"/>
</dbReference>
<comment type="subcellular location">
    <subcellularLocation>
        <location evidence="1">Cell membrane</location>
        <topology evidence="1">Multi-pass membrane protein</topology>
    </subcellularLocation>
</comment>
<dbReference type="InterPro" id="IPR002528">
    <property type="entry name" value="MATE_fam"/>
</dbReference>
<dbReference type="Proteomes" id="UP000886884">
    <property type="component" value="Unassembled WGS sequence"/>
</dbReference>
<keyword evidence="3" id="KW-1003">Cell membrane</keyword>
<keyword evidence="5 7" id="KW-1133">Transmembrane helix</keyword>
<evidence type="ECO:0000313" key="8">
    <source>
        <dbReference type="EMBL" id="HIV28572.1"/>
    </source>
</evidence>
<dbReference type="PIRSF" id="PIRSF006603">
    <property type="entry name" value="DinF"/>
    <property type="match status" value="1"/>
</dbReference>
<feature type="transmembrane region" description="Helical" evidence="7">
    <location>
        <begin position="283"/>
        <end position="302"/>
    </location>
</feature>
<evidence type="ECO:0000256" key="5">
    <source>
        <dbReference type="ARBA" id="ARBA00022989"/>
    </source>
</evidence>
<proteinExistence type="predicted"/>
<feature type="transmembrane region" description="Helical" evidence="7">
    <location>
        <begin position="100"/>
        <end position="120"/>
    </location>
</feature>
<evidence type="ECO:0000256" key="6">
    <source>
        <dbReference type="ARBA" id="ARBA00023136"/>
    </source>
</evidence>
<feature type="transmembrane region" description="Helical" evidence="7">
    <location>
        <begin position="394"/>
        <end position="416"/>
    </location>
</feature>
<feature type="transmembrane region" description="Helical" evidence="7">
    <location>
        <begin position="65"/>
        <end position="88"/>
    </location>
</feature>
<dbReference type="PANTHER" id="PTHR43549:SF3">
    <property type="entry name" value="MULTIDRUG RESISTANCE PROTEIN YPNP-RELATED"/>
    <property type="match status" value="1"/>
</dbReference>